<dbReference type="AlphaFoldDB" id="A0A9P6CML8"/>
<sequence length="933" mass="105849">MEAGLLSSIQTRLPTGSSGPVPREPTVGRPLIVEAEGDIFGNYISLDDSDFELYSGSPHTSEILQDAEPGYSGHILLDEYEEDDDDDELNNAEDILLENFPELERPHAMMEDDEDSQYNDDYMNHDIHSEDDSHGAEESLRKHLAGEPLPTETPPIPEHTHYGQQFNDKNNPYAPFKTRMDWEIACWAKLRGPGSTAFSELLSIDGVVDALGISYRNSAELNKIIDTLPGRPAFQRHTLELGGEIFEVYFRDIIACVKALYSDPAFAEYLVHAPEQHFVNDSEEMRMYHDMHTGEWWWATQVNRDAHPGATIIPILLSSDKTQLTSFRNKSAYPLYMTIGNIPKEIRCKPSMRAYVLLGYLPTSRLEHISCLAVRRRCLINIYHACMKKIITPLIIPGQVGIPMSDGNGVMRRCHPLYSCFIGDYPEQCLVVGAYRGKCPGCPAENAEMGDLDTPERNFCPLHAILHALHNIDEEGDDTLYRRTYQDLNVKAIVDPFWKDLPYAHPYCSITPDILHQLYQGVMKHIISWVVEACGAAEIDARCRRLPPNHNIHLFMKGISSLSHVTGREHSQMCQVILGLVIGIPLDGSQAHSANLVCALRAILGFLFLCRYPIHTNDTLQALEKSLKQFHEYKHVFIDLGIRQNFNKITKLHFIRHYVWLIRLFGTLDNFDTQYTERLHINLAKDAYDATNQKDEFPQMTVWLERQEKIAQHQSYIDWHYLGCPSSQPKNWTPPGLDLNRYCQMTKRPSVNSVDIGHIETAYGATHFRAALACYIISTNSPTYSSQQIENHVGDVHLPMCSVSVWHRIKFIQQDHITGVYNTVDSIHVQPSRLDTKGHTIPGRFDTALVRLDGATLGPTGVNGYRIGQVRVVFSLTPQTTKILFPNGASIPAHFVYIEWFTLFPALPEPNHSMYKFLEAKHLVEITLLVLNP</sequence>
<comment type="caution">
    <text evidence="3">The sequence shown here is derived from an EMBL/GenBank/DDBJ whole genome shotgun (WGS) entry which is preliminary data.</text>
</comment>
<dbReference type="Pfam" id="PF18759">
    <property type="entry name" value="Plavaka"/>
    <property type="match status" value="1"/>
</dbReference>
<evidence type="ECO:0000313" key="3">
    <source>
        <dbReference type="EMBL" id="KAF9467440.1"/>
    </source>
</evidence>
<dbReference type="Proteomes" id="UP000807353">
    <property type="component" value="Unassembled WGS sequence"/>
</dbReference>
<dbReference type="EMBL" id="MU150237">
    <property type="protein sequence ID" value="KAF9467440.1"/>
    <property type="molecule type" value="Genomic_DNA"/>
</dbReference>
<dbReference type="InterPro" id="IPR041078">
    <property type="entry name" value="Plavaka"/>
</dbReference>
<organism evidence="3 4">
    <name type="scientific">Collybia nuda</name>
    <dbReference type="NCBI Taxonomy" id="64659"/>
    <lineage>
        <taxon>Eukaryota</taxon>
        <taxon>Fungi</taxon>
        <taxon>Dikarya</taxon>
        <taxon>Basidiomycota</taxon>
        <taxon>Agaricomycotina</taxon>
        <taxon>Agaricomycetes</taxon>
        <taxon>Agaricomycetidae</taxon>
        <taxon>Agaricales</taxon>
        <taxon>Tricholomatineae</taxon>
        <taxon>Clitocybaceae</taxon>
        <taxon>Collybia</taxon>
    </lineage>
</organism>
<evidence type="ECO:0000259" key="2">
    <source>
        <dbReference type="Pfam" id="PF20722"/>
    </source>
</evidence>
<keyword evidence="4" id="KW-1185">Reference proteome</keyword>
<evidence type="ECO:0000256" key="1">
    <source>
        <dbReference type="SAM" id="MobiDB-lite"/>
    </source>
</evidence>
<feature type="domain" description="DUF6830" evidence="2">
    <location>
        <begin position="744"/>
        <end position="860"/>
    </location>
</feature>
<feature type="region of interest" description="Disordered" evidence="1">
    <location>
        <begin position="146"/>
        <end position="170"/>
    </location>
</feature>
<dbReference type="Pfam" id="PF20722">
    <property type="entry name" value="DUF6830"/>
    <property type="match status" value="1"/>
</dbReference>
<proteinExistence type="predicted"/>
<gene>
    <name evidence="3" type="ORF">BDZ94DRAFT_1383128</name>
</gene>
<dbReference type="InterPro" id="IPR049233">
    <property type="entry name" value="DUF6830"/>
</dbReference>
<feature type="compositionally biased region" description="Polar residues" evidence="1">
    <location>
        <begin position="7"/>
        <end position="18"/>
    </location>
</feature>
<feature type="region of interest" description="Disordered" evidence="1">
    <location>
        <begin position="1"/>
        <end position="25"/>
    </location>
</feature>
<accession>A0A9P6CML8</accession>
<dbReference type="OrthoDB" id="2576233at2759"/>
<reference evidence="3" key="1">
    <citation type="submission" date="2020-11" db="EMBL/GenBank/DDBJ databases">
        <authorList>
            <consortium name="DOE Joint Genome Institute"/>
            <person name="Ahrendt S."/>
            <person name="Riley R."/>
            <person name="Andreopoulos W."/>
            <person name="Labutti K."/>
            <person name="Pangilinan J."/>
            <person name="Ruiz-Duenas F.J."/>
            <person name="Barrasa J.M."/>
            <person name="Sanchez-Garcia M."/>
            <person name="Camarero S."/>
            <person name="Miyauchi S."/>
            <person name="Serrano A."/>
            <person name="Linde D."/>
            <person name="Babiker R."/>
            <person name="Drula E."/>
            <person name="Ayuso-Fernandez I."/>
            <person name="Pacheco R."/>
            <person name="Padilla G."/>
            <person name="Ferreira P."/>
            <person name="Barriuso J."/>
            <person name="Kellner H."/>
            <person name="Castanera R."/>
            <person name="Alfaro M."/>
            <person name="Ramirez L."/>
            <person name="Pisabarro A.G."/>
            <person name="Kuo A."/>
            <person name="Tritt A."/>
            <person name="Lipzen A."/>
            <person name="He G."/>
            <person name="Yan M."/>
            <person name="Ng V."/>
            <person name="Cullen D."/>
            <person name="Martin F."/>
            <person name="Rosso M.-N."/>
            <person name="Henrissat B."/>
            <person name="Hibbett D."/>
            <person name="Martinez A.T."/>
            <person name="Grigoriev I.V."/>
        </authorList>
    </citation>
    <scope>NUCLEOTIDE SEQUENCE</scope>
    <source>
        <strain evidence="3">CBS 247.69</strain>
    </source>
</reference>
<name>A0A9P6CML8_9AGAR</name>
<protein>
    <recommendedName>
        <fullName evidence="2">DUF6830 domain-containing protein</fullName>
    </recommendedName>
</protein>
<evidence type="ECO:0000313" key="4">
    <source>
        <dbReference type="Proteomes" id="UP000807353"/>
    </source>
</evidence>